<dbReference type="AlphaFoldDB" id="A0A075LG31"/>
<gene>
    <name evidence="1" type="ORF">GZ22_02255</name>
</gene>
<protein>
    <submittedName>
        <fullName evidence="1">Uncharacterized protein</fullName>
    </submittedName>
</protein>
<organism evidence="1 2">
    <name type="scientific">Terribacillus saccharophilus</name>
    <dbReference type="NCBI Taxonomy" id="361277"/>
    <lineage>
        <taxon>Bacteria</taxon>
        <taxon>Bacillati</taxon>
        <taxon>Bacillota</taxon>
        <taxon>Bacilli</taxon>
        <taxon>Bacillales</taxon>
        <taxon>Bacillaceae</taxon>
        <taxon>Terribacillus</taxon>
    </lineage>
</organism>
<dbReference type="Proteomes" id="UP000027980">
    <property type="component" value="Chromosome"/>
</dbReference>
<dbReference type="GeneID" id="34222226"/>
<accession>A0A075LG31</accession>
<dbReference type="EMBL" id="CP008876">
    <property type="protein sequence ID" value="AIF65585.1"/>
    <property type="molecule type" value="Genomic_DNA"/>
</dbReference>
<evidence type="ECO:0000313" key="1">
    <source>
        <dbReference type="EMBL" id="AIF65585.1"/>
    </source>
</evidence>
<reference evidence="1 2" key="1">
    <citation type="submission" date="2014-07" db="EMBL/GenBank/DDBJ databases">
        <title>Complete genome sequence of a moderately halophilic bacterium Terribacillus aidingensis MP602, isolated from Cryptomeria fortunei in Tianmu mountain in China.</title>
        <authorList>
            <person name="Wang Y."/>
            <person name="Lu P."/>
            <person name="Zhang L."/>
        </authorList>
    </citation>
    <scope>NUCLEOTIDE SEQUENCE [LARGE SCALE GENOMIC DNA]</scope>
    <source>
        <strain evidence="1 2">MP602</strain>
    </source>
</reference>
<evidence type="ECO:0000313" key="2">
    <source>
        <dbReference type="Proteomes" id="UP000027980"/>
    </source>
</evidence>
<name>A0A075LG31_9BACI</name>
<dbReference type="OrthoDB" id="6692273at2"/>
<proteinExistence type="predicted"/>
<sequence length="129" mass="14176">MTKIQVTGISSCGNSPKSELIRQLTVDAFLQQHEQLEEKLAADCTVELAGRDVYVGHKNILSMLTPLQSITSLHIANAFTHGKQGAVNGSFKKDTQTYSFALIFTFTSAGKNAKVQQISCYVMKERNHA</sequence>
<dbReference type="HOGENOM" id="CLU_147287_2_1_9"/>
<dbReference type="RefSeq" id="WP_038558245.1">
    <property type="nucleotide sequence ID" value="NZ_CP008876.1"/>
</dbReference>
<dbReference type="Gene3D" id="3.10.450.50">
    <property type="match status" value="1"/>
</dbReference>
<dbReference type="KEGG" id="tap:GZ22_02255"/>